<feature type="coiled-coil region" evidence="1">
    <location>
        <begin position="92"/>
        <end position="123"/>
    </location>
</feature>
<dbReference type="OrthoDB" id="3223806at2759"/>
<dbReference type="RefSeq" id="XP_028471763.1">
    <property type="nucleotide sequence ID" value="XM_028621024.1"/>
</dbReference>
<gene>
    <name evidence="2" type="primary">MCA1_2</name>
    <name evidence="2" type="ORF">EHS24_005501</name>
</gene>
<dbReference type="AlphaFoldDB" id="A0A427XCP5"/>
<keyword evidence="3" id="KW-1185">Reference proteome</keyword>
<keyword evidence="1" id="KW-0175">Coiled coil</keyword>
<dbReference type="GO" id="GO:0008233">
    <property type="term" value="F:peptidase activity"/>
    <property type="evidence" value="ECO:0007669"/>
    <property type="project" value="UniProtKB-KW"/>
</dbReference>
<dbReference type="Proteomes" id="UP000279236">
    <property type="component" value="Unassembled WGS sequence"/>
</dbReference>
<dbReference type="GeneID" id="39590044"/>
<dbReference type="EMBL" id="RSCE01000023">
    <property type="protein sequence ID" value="RSH76616.1"/>
    <property type="molecule type" value="Genomic_DNA"/>
</dbReference>
<evidence type="ECO:0000313" key="2">
    <source>
        <dbReference type="EMBL" id="RSH76616.1"/>
    </source>
</evidence>
<reference evidence="2 3" key="1">
    <citation type="submission" date="2018-11" db="EMBL/GenBank/DDBJ databases">
        <title>Genome sequence of Apiotrichum porosum DSM 27194.</title>
        <authorList>
            <person name="Aliyu H."/>
            <person name="Gorte O."/>
            <person name="Ochsenreither K."/>
        </authorList>
    </citation>
    <scope>NUCLEOTIDE SEQUENCE [LARGE SCALE GENOMIC DNA]</scope>
    <source>
        <strain evidence="2 3">DSM 27194</strain>
    </source>
</reference>
<dbReference type="GO" id="GO:0006508">
    <property type="term" value="P:proteolysis"/>
    <property type="evidence" value="ECO:0007669"/>
    <property type="project" value="UniProtKB-KW"/>
</dbReference>
<comment type="caution">
    <text evidence="2">The sequence shown here is derived from an EMBL/GenBank/DDBJ whole genome shotgun (WGS) entry which is preliminary data.</text>
</comment>
<evidence type="ECO:0000313" key="3">
    <source>
        <dbReference type="Proteomes" id="UP000279236"/>
    </source>
</evidence>
<dbReference type="Gene3D" id="3.40.50.12660">
    <property type="match status" value="2"/>
</dbReference>
<keyword evidence="2" id="KW-0378">Hydrolase</keyword>
<proteinExistence type="predicted"/>
<organism evidence="2 3">
    <name type="scientific">Apiotrichum porosum</name>
    <dbReference type="NCBI Taxonomy" id="105984"/>
    <lineage>
        <taxon>Eukaryota</taxon>
        <taxon>Fungi</taxon>
        <taxon>Dikarya</taxon>
        <taxon>Basidiomycota</taxon>
        <taxon>Agaricomycotina</taxon>
        <taxon>Tremellomycetes</taxon>
        <taxon>Trichosporonales</taxon>
        <taxon>Trichosporonaceae</taxon>
        <taxon>Apiotrichum</taxon>
    </lineage>
</organism>
<sequence>MKDSAGPNWSQPTRANIVAGLAWLTKDVQRDDVLFIYFGDSQDLRDYPGDLRTLLIDPIPRACRLIALFDTKPNEALVLPYYYTYGSLVRDAESLESTLTNMANEYNDKNKNATDAIEALRKLDGGKVKASFDEDICGWHFEERKLTLHDVIVLDGAKNYAEWSECRTSPVRRVPGYLAQVFMHVMNTSPALSHRKLLIALTKALENKGTNESPRMFAAHAFDKNRTFIL</sequence>
<evidence type="ECO:0000256" key="1">
    <source>
        <dbReference type="SAM" id="Coils"/>
    </source>
</evidence>
<protein>
    <submittedName>
        <fullName evidence="2">Ca(2+)-dependent cysteine protease</fullName>
    </submittedName>
</protein>
<keyword evidence="2" id="KW-0645">Protease</keyword>
<accession>A0A427XCP5</accession>
<name>A0A427XCP5_9TREE</name>